<dbReference type="Proteomes" id="UP000198034">
    <property type="component" value="Unassembled WGS sequence"/>
</dbReference>
<evidence type="ECO:0008006" key="4">
    <source>
        <dbReference type="Google" id="ProtNLM"/>
    </source>
</evidence>
<dbReference type="EMBL" id="MTCY01000071">
    <property type="protein sequence ID" value="OWP74429.1"/>
    <property type="molecule type" value="Genomic_DNA"/>
</dbReference>
<feature type="transmembrane region" description="Helical" evidence="1">
    <location>
        <begin position="20"/>
        <end position="38"/>
    </location>
</feature>
<evidence type="ECO:0000313" key="2">
    <source>
        <dbReference type="EMBL" id="OWP74429.1"/>
    </source>
</evidence>
<keyword evidence="1" id="KW-1133">Transmembrane helix</keyword>
<sequence length="225" mass="26073">MILRININFILTVITNFEYYLKYIPIIILIFLLARLILPNSKKKFLKFQSILPTSKISSMAMGMVELEGEIEMQEPLFAPVSKKECIGYYHTIEEITKDSNGKKKYRVIHRETKCNNFNLIDETGKISVNSNGIEFFMLDTTNIISNNIKRHKETLIVNGQKMLLIGYADKENNNTVIKKDDYNKILGITSTVNISLWNKYEYLWKSFLLISYVISILIAIIILS</sequence>
<proteinExistence type="predicted"/>
<feature type="transmembrane region" description="Helical" evidence="1">
    <location>
        <begin position="203"/>
        <end position="224"/>
    </location>
</feature>
<gene>
    <name evidence="2" type="ORF">BWK62_14340</name>
</gene>
<dbReference type="AlphaFoldDB" id="A0A246G7G5"/>
<keyword evidence="1" id="KW-0472">Membrane</keyword>
<protein>
    <recommendedName>
        <fullName evidence="4">RING-type E3 ubiquitin transferase</fullName>
    </recommendedName>
</protein>
<evidence type="ECO:0000313" key="3">
    <source>
        <dbReference type="Proteomes" id="UP000198034"/>
    </source>
</evidence>
<comment type="caution">
    <text evidence="2">The sequence shown here is derived from an EMBL/GenBank/DDBJ whole genome shotgun (WGS) entry which is preliminary data.</text>
</comment>
<evidence type="ECO:0000256" key="1">
    <source>
        <dbReference type="SAM" id="Phobius"/>
    </source>
</evidence>
<name>A0A246G7G5_9FLAO</name>
<reference evidence="2 3" key="1">
    <citation type="journal article" date="2017" name="Infect. Genet. Evol.">
        <title>Comparative genome analysis of fish pathogen Flavobacterium columnare reveals extensive sequence diversity within the species.</title>
        <authorList>
            <person name="Kayansamruaj P."/>
            <person name="Dong H.T."/>
            <person name="Hirono I."/>
            <person name="Kondo H."/>
            <person name="Senapin S."/>
            <person name="Rodkhum C."/>
        </authorList>
    </citation>
    <scope>NUCLEOTIDE SEQUENCE [LARGE SCALE GENOMIC DNA]</scope>
    <source>
        <strain evidence="2 3">1214</strain>
    </source>
</reference>
<organism evidence="2 3">
    <name type="scientific">Flavobacterium columnare</name>
    <dbReference type="NCBI Taxonomy" id="996"/>
    <lineage>
        <taxon>Bacteria</taxon>
        <taxon>Pseudomonadati</taxon>
        <taxon>Bacteroidota</taxon>
        <taxon>Flavobacteriia</taxon>
        <taxon>Flavobacteriales</taxon>
        <taxon>Flavobacteriaceae</taxon>
        <taxon>Flavobacterium</taxon>
    </lineage>
</organism>
<accession>A0A246G7G5</accession>
<keyword evidence="1" id="KW-0812">Transmembrane</keyword>